<keyword evidence="1" id="KW-0175">Coiled coil</keyword>
<feature type="coiled-coil region" evidence="1">
    <location>
        <begin position="93"/>
        <end position="120"/>
    </location>
</feature>
<comment type="caution">
    <text evidence="3">The sequence shown here is derived from an EMBL/GenBank/DDBJ whole genome shotgun (WGS) entry which is preliminary data.</text>
</comment>
<feature type="compositionally biased region" description="Polar residues" evidence="2">
    <location>
        <begin position="374"/>
        <end position="383"/>
    </location>
</feature>
<organism evidence="3 4">
    <name type="scientific">Pythium insidiosum</name>
    <name type="common">Pythiosis disease agent</name>
    <dbReference type="NCBI Taxonomy" id="114742"/>
    <lineage>
        <taxon>Eukaryota</taxon>
        <taxon>Sar</taxon>
        <taxon>Stramenopiles</taxon>
        <taxon>Oomycota</taxon>
        <taxon>Peronosporomycetes</taxon>
        <taxon>Pythiales</taxon>
        <taxon>Pythiaceae</taxon>
        <taxon>Pythium</taxon>
    </lineage>
</organism>
<protein>
    <submittedName>
        <fullName evidence="3">Uncharacterized protein</fullName>
    </submittedName>
</protein>
<evidence type="ECO:0000256" key="2">
    <source>
        <dbReference type="SAM" id="MobiDB-lite"/>
    </source>
</evidence>
<gene>
    <name evidence="3" type="ORF">P43SY_011871</name>
</gene>
<proteinExistence type="predicted"/>
<evidence type="ECO:0000313" key="4">
    <source>
        <dbReference type="Proteomes" id="UP001209570"/>
    </source>
</evidence>
<evidence type="ECO:0000256" key="1">
    <source>
        <dbReference type="SAM" id="Coils"/>
    </source>
</evidence>
<sequence>MSSPADDAAYLRQLEVRRLLRDLQATLDHLSLELHRRTSRSPLPDAFGTAEATSFVDLLESLGRSLAGTAPVPTVARAAVPQAAATDDAAARELDAEAEIVRLNDRVAALQSALAEFERLGTAAALAGIVRRYDPTFTAGSVIPSNRLGDPIELEAFVESAQAESAMLRAVVRELTVEIGWYEDLLGPMVLSLSRQEALVSSLVSAACTPPLPADTAVQPLSPPALPPAASRGSSVARAVLRADLQYQIPGEDQRPVASVAPVAQCQRLAASTAPAAPSVGRPKRPASPAVSSRPSKIARKPSARSSVASASVHPSAGDDHEAKPPLADTKRPAVSSAHVEVVDLSQDPSSDTASPALAGRSRGQRTTRDESMALQSGSTSWDSPWPQGEPTMRAWPLGTDQAAADTFRLLPWYSGYLPRNLEQNAPNNMAKTEALAAGGRLYSAAELGSFYANEPWQCLRHPPEPISFDATDPRFKPLHLATLTFYRQHARALCDRMHFFLPAERPGRSELLAQRRRRNSSMSAALKQHYCFLMDFVRDNSSFVDADLFLDPFFFWPPPIGVLLAFGRQDESVDDCVKRLDQDEPFRVFYARVFGKFIPSPPPATVGPRLDEPSPSPPRLTPVSPPGSPTSAVLDALRQRRGSGSPDADPNAGATDEPCVDSVSLGAQVDDSVAPS</sequence>
<evidence type="ECO:0000313" key="3">
    <source>
        <dbReference type="EMBL" id="KAJ0391631.1"/>
    </source>
</evidence>
<feature type="region of interest" description="Disordered" evidence="2">
    <location>
        <begin position="272"/>
        <end position="388"/>
    </location>
</feature>
<feature type="region of interest" description="Disordered" evidence="2">
    <location>
        <begin position="603"/>
        <end position="677"/>
    </location>
</feature>
<name>A0AAD5L9L3_PYTIN</name>
<dbReference type="EMBL" id="JAKCXM010000923">
    <property type="protein sequence ID" value="KAJ0391631.1"/>
    <property type="molecule type" value="Genomic_DNA"/>
</dbReference>
<dbReference type="Proteomes" id="UP001209570">
    <property type="component" value="Unassembled WGS sequence"/>
</dbReference>
<feature type="compositionally biased region" description="Pro residues" evidence="2">
    <location>
        <begin position="615"/>
        <end position="629"/>
    </location>
</feature>
<feature type="compositionally biased region" description="Low complexity" evidence="2">
    <location>
        <begin position="304"/>
        <end position="316"/>
    </location>
</feature>
<feature type="compositionally biased region" description="Basic and acidic residues" evidence="2">
    <location>
        <begin position="317"/>
        <end position="332"/>
    </location>
</feature>
<accession>A0AAD5L9L3</accession>
<keyword evidence="4" id="KW-1185">Reference proteome</keyword>
<feature type="compositionally biased region" description="Low complexity" evidence="2">
    <location>
        <begin position="287"/>
        <end position="296"/>
    </location>
</feature>
<dbReference type="AlphaFoldDB" id="A0AAD5L9L3"/>
<reference evidence="3" key="1">
    <citation type="submission" date="2021-12" db="EMBL/GenBank/DDBJ databases">
        <title>Prjna785345.</title>
        <authorList>
            <person name="Rujirawat T."/>
            <person name="Krajaejun T."/>
        </authorList>
    </citation>
    <scope>NUCLEOTIDE SEQUENCE</scope>
    <source>
        <strain evidence="3">Pi057C3</strain>
    </source>
</reference>